<evidence type="ECO:0000313" key="6">
    <source>
        <dbReference type="EMBL" id="CAD9229587.1"/>
    </source>
</evidence>
<reference evidence="6" key="1">
    <citation type="submission" date="2021-01" db="EMBL/GenBank/DDBJ databases">
        <authorList>
            <person name="Corre E."/>
            <person name="Pelletier E."/>
            <person name="Niang G."/>
            <person name="Scheremetjew M."/>
            <person name="Finn R."/>
            <person name="Kale V."/>
            <person name="Holt S."/>
            <person name="Cochrane G."/>
            <person name="Meng A."/>
            <person name="Brown T."/>
            <person name="Cohen L."/>
        </authorList>
    </citation>
    <scope>NUCLEOTIDE SEQUENCE</scope>
    <source>
        <strain evidence="6">SAG 36.94</strain>
    </source>
</reference>
<protein>
    <recommendedName>
        <fullName evidence="5">MYND-type domain-containing protein</fullName>
    </recommendedName>
</protein>
<evidence type="ECO:0000259" key="5">
    <source>
        <dbReference type="PROSITE" id="PS50865"/>
    </source>
</evidence>
<dbReference type="PROSITE" id="PS01360">
    <property type="entry name" value="ZF_MYND_1"/>
    <property type="match status" value="1"/>
</dbReference>
<proteinExistence type="predicted"/>
<accession>A0A6T6B3W4</accession>
<evidence type="ECO:0000313" key="7">
    <source>
        <dbReference type="EMBL" id="CAD9229589.1"/>
    </source>
</evidence>
<dbReference type="AlphaFoldDB" id="A0A6T6B3W4"/>
<dbReference type="GO" id="GO:0008270">
    <property type="term" value="F:zinc ion binding"/>
    <property type="evidence" value="ECO:0007669"/>
    <property type="project" value="UniProtKB-KW"/>
</dbReference>
<dbReference type="Pfam" id="PF01753">
    <property type="entry name" value="zf-MYND"/>
    <property type="match status" value="1"/>
</dbReference>
<sequence length="348" mass="39007">MGDENSRVVRPYLILVMELYPRGCVIRNRYAKPAGSYPDPQAILNLILDEILDPMADNPQNRPMQVAFVDSNLTDALRPVLKTLEIETTSLSRADGVSEFLQAFSQRIVEKENAAISDSSNHPGLLSVPLVTASLVHRVMTACLNMQERQPWKIIPENVGLFCYYSGERVVVTVLGSAGRSQGFAVTRSPRAAKHKYRKAMGLDLTDYGPTMRMLCGSCGTEPEAGSNSHRCAGCRSIFYCNENCQSRDWTAMHWNECDKLKRGDLDFVSRACWALRELVVLFMEESAVPFDDLDALEKYNWPTGEPPQSHLIPFVNITNLGFEPRIERPTPEELTMIRCIADGISEL</sequence>
<evidence type="ECO:0000256" key="2">
    <source>
        <dbReference type="ARBA" id="ARBA00022771"/>
    </source>
</evidence>
<evidence type="ECO:0000256" key="3">
    <source>
        <dbReference type="ARBA" id="ARBA00022833"/>
    </source>
</evidence>
<dbReference type="PROSITE" id="PS50865">
    <property type="entry name" value="ZF_MYND_2"/>
    <property type="match status" value="1"/>
</dbReference>
<keyword evidence="3" id="KW-0862">Zinc</keyword>
<dbReference type="SUPFAM" id="SSF144232">
    <property type="entry name" value="HIT/MYND zinc finger-like"/>
    <property type="match status" value="1"/>
</dbReference>
<evidence type="ECO:0000256" key="1">
    <source>
        <dbReference type="ARBA" id="ARBA00022723"/>
    </source>
</evidence>
<dbReference type="EMBL" id="HBGH01003842">
    <property type="protein sequence ID" value="CAD9229587.1"/>
    <property type="molecule type" value="Transcribed_RNA"/>
</dbReference>
<gene>
    <name evidence="6" type="ORF">CCAE0312_LOCUS2109</name>
    <name evidence="7" type="ORF">CCAE0312_LOCUS2110</name>
</gene>
<dbReference type="InterPro" id="IPR002893">
    <property type="entry name" value="Znf_MYND"/>
</dbReference>
<name>A0A6T6B3W4_9RHOD</name>
<dbReference type="Gene3D" id="6.10.140.2220">
    <property type="match status" value="1"/>
</dbReference>
<keyword evidence="2 4" id="KW-0863">Zinc-finger</keyword>
<evidence type="ECO:0000256" key="4">
    <source>
        <dbReference type="PROSITE-ProRule" id="PRU00134"/>
    </source>
</evidence>
<keyword evidence="1" id="KW-0479">Metal-binding</keyword>
<dbReference type="Gene3D" id="1.10.220.160">
    <property type="match status" value="1"/>
</dbReference>
<feature type="domain" description="MYND-type" evidence="5">
    <location>
        <begin position="216"/>
        <end position="258"/>
    </location>
</feature>
<organism evidence="6">
    <name type="scientific">Compsopogon caeruleus</name>
    <dbReference type="NCBI Taxonomy" id="31354"/>
    <lineage>
        <taxon>Eukaryota</taxon>
        <taxon>Rhodophyta</taxon>
        <taxon>Compsopogonophyceae</taxon>
        <taxon>Compsopogonales</taxon>
        <taxon>Compsopogonaceae</taxon>
        <taxon>Compsopogon</taxon>
    </lineage>
</organism>
<dbReference type="EMBL" id="HBGH01003843">
    <property type="protein sequence ID" value="CAD9229589.1"/>
    <property type="molecule type" value="Transcribed_RNA"/>
</dbReference>